<dbReference type="AlphaFoldDB" id="A0A4C1WC82"/>
<evidence type="ECO:0000313" key="3">
    <source>
        <dbReference type="Proteomes" id="UP000299102"/>
    </source>
</evidence>
<feature type="region of interest" description="Disordered" evidence="1">
    <location>
        <begin position="14"/>
        <end position="38"/>
    </location>
</feature>
<name>A0A4C1WC82_EUMVA</name>
<feature type="compositionally biased region" description="Basic and acidic residues" evidence="1">
    <location>
        <begin position="22"/>
        <end position="36"/>
    </location>
</feature>
<keyword evidence="3" id="KW-1185">Reference proteome</keyword>
<reference evidence="2 3" key="1">
    <citation type="journal article" date="2019" name="Commun. Biol.">
        <title>The bagworm genome reveals a unique fibroin gene that provides high tensile strength.</title>
        <authorList>
            <person name="Kono N."/>
            <person name="Nakamura H."/>
            <person name="Ohtoshi R."/>
            <person name="Tomita M."/>
            <person name="Numata K."/>
            <person name="Arakawa K."/>
        </authorList>
    </citation>
    <scope>NUCLEOTIDE SEQUENCE [LARGE SCALE GENOMIC DNA]</scope>
</reference>
<accession>A0A4C1WC82</accession>
<dbReference type="Proteomes" id="UP000299102">
    <property type="component" value="Unassembled WGS sequence"/>
</dbReference>
<evidence type="ECO:0000256" key="1">
    <source>
        <dbReference type="SAM" id="MobiDB-lite"/>
    </source>
</evidence>
<dbReference type="EMBL" id="BGZK01000535">
    <property type="protein sequence ID" value="GBP48998.1"/>
    <property type="molecule type" value="Genomic_DNA"/>
</dbReference>
<gene>
    <name evidence="2" type="ORF">EVAR_35619_1</name>
</gene>
<sequence length="115" mass="13038">MIFGRHDRKSLNFLDVPAARTQDSDESREAERRERSNQTYQTYFRRKFQYVCVTMESLFYAANSGKTLFVKRKLAIIHERAARCSRTRTASVVNLSDPVGAALTAYAPPTAGRGS</sequence>
<comment type="caution">
    <text evidence="2">The sequence shown here is derived from an EMBL/GenBank/DDBJ whole genome shotgun (WGS) entry which is preliminary data.</text>
</comment>
<proteinExistence type="predicted"/>
<organism evidence="2 3">
    <name type="scientific">Eumeta variegata</name>
    <name type="common">Bagworm moth</name>
    <name type="synonym">Eumeta japonica</name>
    <dbReference type="NCBI Taxonomy" id="151549"/>
    <lineage>
        <taxon>Eukaryota</taxon>
        <taxon>Metazoa</taxon>
        <taxon>Ecdysozoa</taxon>
        <taxon>Arthropoda</taxon>
        <taxon>Hexapoda</taxon>
        <taxon>Insecta</taxon>
        <taxon>Pterygota</taxon>
        <taxon>Neoptera</taxon>
        <taxon>Endopterygota</taxon>
        <taxon>Lepidoptera</taxon>
        <taxon>Glossata</taxon>
        <taxon>Ditrysia</taxon>
        <taxon>Tineoidea</taxon>
        <taxon>Psychidae</taxon>
        <taxon>Oiketicinae</taxon>
        <taxon>Eumeta</taxon>
    </lineage>
</organism>
<evidence type="ECO:0000313" key="2">
    <source>
        <dbReference type="EMBL" id="GBP48998.1"/>
    </source>
</evidence>
<protein>
    <submittedName>
        <fullName evidence="2">Uncharacterized protein</fullName>
    </submittedName>
</protein>